<protein>
    <submittedName>
        <fullName evidence="1">Uncharacterized protein</fullName>
    </submittedName>
</protein>
<evidence type="ECO:0000313" key="2">
    <source>
        <dbReference type="Proteomes" id="UP001341840"/>
    </source>
</evidence>
<dbReference type="EMBL" id="JASCZI010091486">
    <property type="protein sequence ID" value="MED6150476.1"/>
    <property type="molecule type" value="Genomic_DNA"/>
</dbReference>
<accession>A0ABU6TQQ5</accession>
<feature type="non-terminal residue" evidence="1">
    <location>
        <position position="1"/>
    </location>
</feature>
<keyword evidence="2" id="KW-1185">Reference proteome</keyword>
<evidence type="ECO:0000313" key="1">
    <source>
        <dbReference type="EMBL" id="MED6150476.1"/>
    </source>
</evidence>
<proteinExistence type="predicted"/>
<organism evidence="1 2">
    <name type="scientific">Stylosanthes scabra</name>
    <dbReference type="NCBI Taxonomy" id="79078"/>
    <lineage>
        <taxon>Eukaryota</taxon>
        <taxon>Viridiplantae</taxon>
        <taxon>Streptophyta</taxon>
        <taxon>Embryophyta</taxon>
        <taxon>Tracheophyta</taxon>
        <taxon>Spermatophyta</taxon>
        <taxon>Magnoliopsida</taxon>
        <taxon>eudicotyledons</taxon>
        <taxon>Gunneridae</taxon>
        <taxon>Pentapetalae</taxon>
        <taxon>rosids</taxon>
        <taxon>fabids</taxon>
        <taxon>Fabales</taxon>
        <taxon>Fabaceae</taxon>
        <taxon>Papilionoideae</taxon>
        <taxon>50 kb inversion clade</taxon>
        <taxon>dalbergioids sensu lato</taxon>
        <taxon>Dalbergieae</taxon>
        <taxon>Pterocarpus clade</taxon>
        <taxon>Stylosanthes</taxon>
    </lineage>
</organism>
<gene>
    <name evidence="1" type="ORF">PIB30_072671</name>
</gene>
<reference evidence="1 2" key="1">
    <citation type="journal article" date="2023" name="Plants (Basel)">
        <title>Bridging the Gap: Combining Genomics and Transcriptomics Approaches to Understand Stylosanthes scabra, an Orphan Legume from the Brazilian Caatinga.</title>
        <authorList>
            <person name="Ferreira-Neto J.R.C."/>
            <person name="da Silva M.D."/>
            <person name="Binneck E."/>
            <person name="de Melo N.F."/>
            <person name="da Silva R.H."/>
            <person name="de Melo A.L.T.M."/>
            <person name="Pandolfi V."/>
            <person name="Bustamante F.O."/>
            <person name="Brasileiro-Vidal A.C."/>
            <person name="Benko-Iseppon A.M."/>
        </authorList>
    </citation>
    <scope>NUCLEOTIDE SEQUENCE [LARGE SCALE GENOMIC DNA]</scope>
    <source>
        <tissue evidence="1">Leaves</tissue>
    </source>
</reference>
<dbReference type="Proteomes" id="UP001341840">
    <property type="component" value="Unassembled WGS sequence"/>
</dbReference>
<name>A0ABU6TQQ5_9FABA</name>
<comment type="caution">
    <text evidence="1">The sequence shown here is derived from an EMBL/GenBank/DDBJ whole genome shotgun (WGS) entry which is preliminary data.</text>
</comment>
<sequence>APDRKGSYSVPLGYQIAFQMFHPQLLTCQINAARNSFGRNYGTFAALRRLRSSSGRLCSMASPFATASNTKSLRW</sequence>